<reference evidence="3" key="1">
    <citation type="submission" date="2025-08" db="UniProtKB">
        <authorList>
            <consortium name="Ensembl"/>
        </authorList>
    </citation>
    <scope>IDENTIFICATION</scope>
</reference>
<feature type="signal peptide" evidence="2">
    <location>
        <begin position="1"/>
        <end position="29"/>
    </location>
</feature>
<feature type="region of interest" description="Disordered" evidence="1">
    <location>
        <begin position="44"/>
        <end position="72"/>
    </location>
</feature>
<evidence type="ECO:0000313" key="4">
    <source>
        <dbReference type="Proteomes" id="UP000694392"/>
    </source>
</evidence>
<organism evidence="3 4">
    <name type="scientific">Sphenodon punctatus</name>
    <name type="common">Tuatara</name>
    <name type="synonym">Hatteria punctata</name>
    <dbReference type="NCBI Taxonomy" id="8508"/>
    <lineage>
        <taxon>Eukaryota</taxon>
        <taxon>Metazoa</taxon>
        <taxon>Chordata</taxon>
        <taxon>Craniata</taxon>
        <taxon>Vertebrata</taxon>
        <taxon>Euteleostomi</taxon>
        <taxon>Lepidosauria</taxon>
        <taxon>Sphenodontia</taxon>
        <taxon>Sphenodontidae</taxon>
        <taxon>Sphenodon</taxon>
    </lineage>
</organism>
<dbReference type="Proteomes" id="UP000694392">
    <property type="component" value="Unplaced"/>
</dbReference>
<dbReference type="GeneTree" id="ENSGT00980000198692"/>
<accession>A0A8D0L4I5</accession>
<dbReference type="AlphaFoldDB" id="A0A8D0L4I5"/>
<evidence type="ECO:0000256" key="1">
    <source>
        <dbReference type="SAM" id="MobiDB-lite"/>
    </source>
</evidence>
<keyword evidence="4" id="KW-1185">Reference proteome</keyword>
<feature type="chain" id="PRO_5034556825" evidence="2">
    <location>
        <begin position="30"/>
        <end position="130"/>
    </location>
</feature>
<evidence type="ECO:0000256" key="2">
    <source>
        <dbReference type="SAM" id="SignalP"/>
    </source>
</evidence>
<evidence type="ECO:0000313" key="3">
    <source>
        <dbReference type="Ensembl" id="ENSSPUP00000008138.1"/>
    </source>
</evidence>
<proteinExistence type="predicted"/>
<protein>
    <submittedName>
        <fullName evidence="3">Uncharacterized protein</fullName>
    </submittedName>
</protein>
<sequence length="130" mass="13517">MMPVQRLICFCRYFLWFTFRLDLTGLSRASLMLLEAESMKLSKSRVASGSSPPKSAPPVPSSAPPGAAAGKQKGMKWWGLRIFSACLPCGAPAAAAGGPAASAPAVAAGVRDALGLPGNFRVSPEGLERL</sequence>
<feature type="compositionally biased region" description="Pro residues" evidence="1">
    <location>
        <begin position="54"/>
        <end position="63"/>
    </location>
</feature>
<keyword evidence="2" id="KW-0732">Signal</keyword>
<reference evidence="3" key="2">
    <citation type="submission" date="2025-09" db="UniProtKB">
        <authorList>
            <consortium name="Ensembl"/>
        </authorList>
    </citation>
    <scope>IDENTIFICATION</scope>
</reference>
<name>A0A8D0L4I5_SPHPU</name>
<dbReference type="Ensembl" id="ENSSPUT00000008684.1">
    <property type="protein sequence ID" value="ENSSPUP00000008138.1"/>
    <property type="gene ID" value="ENSSPUG00000006314.1"/>
</dbReference>